<sequence>MSDQPPELPPEDGPSITAHVTATGATADYLRQLAAVTGQSPETVTIQWAAGQVVVPDTALGDDPAVPEWPALFDGPPDLSEPAHPCLRR</sequence>
<geneLocation type="plasmid" evidence="2">
    <name>pPZG101</name>
</geneLocation>
<proteinExistence type="predicted"/>
<dbReference type="GeneID" id="66860634"/>
<gene>
    <name evidence="1" type="ORF">M4018_082380</name>
    <name evidence="2" type="ORF">R6500_082380</name>
</gene>
<protein>
    <submittedName>
        <fullName evidence="1">Uncharacterized protein</fullName>
    </submittedName>
</protein>
<dbReference type="EMBL" id="MZ502219">
    <property type="protein sequence ID" value="QXV92311.1"/>
    <property type="molecule type" value="Genomic_DNA"/>
</dbReference>
<keyword evidence="1" id="KW-0614">Plasmid</keyword>
<evidence type="ECO:0000313" key="2">
    <source>
        <dbReference type="EMBL" id="QXV92311.1"/>
    </source>
</evidence>
<dbReference type="EMBL" id="MZ502218">
    <property type="protein sequence ID" value="QXV92042.1"/>
    <property type="molecule type" value="Genomic_DNA"/>
</dbReference>
<dbReference type="AlphaFoldDB" id="A0A8F7KVI1"/>
<dbReference type="RefSeq" id="WP_003979111.1">
    <property type="nucleotide sequence ID" value="NZ_CP025552.1"/>
</dbReference>
<organism evidence="1">
    <name type="scientific">Streptomyces rimosus</name>
    <dbReference type="NCBI Taxonomy" id="1927"/>
    <lineage>
        <taxon>Bacteria</taxon>
        <taxon>Bacillati</taxon>
        <taxon>Actinomycetota</taxon>
        <taxon>Actinomycetes</taxon>
        <taxon>Kitasatosporales</taxon>
        <taxon>Streptomycetaceae</taxon>
        <taxon>Streptomyces</taxon>
    </lineage>
</organism>
<name>A0A8F7KVI1_STRRM</name>
<geneLocation type="plasmid" evidence="1">
    <name>unnamed</name>
</geneLocation>
<reference evidence="1" key="1">
    <citation type="submission" date="2021-06" db="EMBL/GenBank/DDBJ databases">
        <authorList>
            <person name="Tome M."/>
            <person name="Jakse J."/>
            <person name="Slemc L."/>
            <person name="Garcia A.R."/>
            <person name="Petkovic H."/>
        </authorList>
    </citation>
    <scope>NUCLEOTIDE SEQUENCE</scope>
    <source>
        <plasmid evidence="2">pPZG101</plasmid>
        <plasmid evidence="1">unnamed</plasmid>
    </source>
</reference>
<accession>A0A8F7KVI1</accession>
<evidence type="ECO:0000313" key="1">
    <source>
        <dbReference type="EMBL" id="QXV92042.1"/>
    </source>
</evidence>